<dbReference type="InterPro" id="IPR035906">
    <property type="entry name" value="MetI-like_sf"/>
</dbReference>
<comment type="subcellular location">
    <subcellularLocation>
        <location evidence="1">Cell inner membrane</location>
        <topology evidence="1">Multi-pass membrane protein</topology>
    </subcellularLocation>
    <subcellularLocation>
        <location evidence="8">Cell membrane</location>
        <topology evidence="8">Multi-pass membrane protein</topology>
    </subcellularLocation>
</comment>
<keyword evidence="6 8" id="KW-1133">Transmembrane helix</keyword>
<evidence type="ECO:0000256" key="1">
    <source>
        <dbReference type="ARBA" id="ARBA00004429"/>
    </source>
</evidence>
<evidence type="ECO:0000256" key="2">
    <source>
        <dbReference type="ARBA" id="ARBA00022448"/>
    </source>
</evidence>
<dbReference type="Gene3D" id="1.10.3720.10">
    <property type="entry name" value="MetI-like"/>
    <property type="match status" value="2"/>
</dbReference>
<dbReference type="AlphaFoldDB" id="A0A8J6TED4"/>
<evidence type="ECO:0000256" key="4">
    <source>
        <dbReference type="ARBA" id="ARBA00022519"/>
    </source>
</evidence>
<feature type="transmembrane region" description="Helical" evidence="8">
    <location>
        <begin position="314"/>
        <end position="333"/>
    </location>
</feature>
<comment type="similarity">
    <text evidence="8">Belongs to the binding-protein-dependent transport system permease family.</text>
</comment>
<feature type="transmembrane region" description="Helical" evidence="8">
    <location>
        <begin position="157"/>
        <end position="182"/>
    </location>
</feature>
<dbReference type="SUPFAM" id="SSF161098">
    <property type="entry name" value="MetI-like"/>
    <property type="match status" value="2"/>
</dbReference>
<keyword evidence="3" id="KW-1003">Cell membrane</keyword>
<feature type="transmembrane region" description="Helical" evidence="8">
    <location>
        <begin position="261"/>
        <end position="284"/>
    </location>
</feature>
<feature type="domain" description="ABC transmembrane type-1" evidence="9">
    <location>
        <begin position="381"/>
        <end position="573"/>
    </location>
</feature>
<evidence type="ECO:0000313" key="11">
    <source>
        <dbReference type="Proteomes" id="UP000614469"/>
    </source>
</evidence>
<feature type="transmembrane region" description="Helical" evidence="8">
    <location>
        <begin position="502"/>
        <end position="524"/>
    </location>
</feature>
<dbReference type="PANTHER" id="PTHR43357:SF4">
    <property type="entry name" value="INNER MEMBRANE ABC TRANSPORTER PERMEASE PROTEIN YDCV"/>
    <property type="match status" value="1"/>
</dbReference>
<reference evidence="10 11" key="1">
    <citation type="submission" date="2020-08" db="EMBL/GenBank/DDBJ databases">
        <title>Bridging the membrane lipid divide: bacteria of the FCB group superphylum have the potential to synthesize archaeal ether lipids.</title>
        <authorList>
            <person name="Villanueva L."/>
            <person name="Von Meijenfeldt F.A.B."/>
            <person name="Westbye A.B."/>
            <person name="Yadav S."/>
            <person name="Hopmans E.C."/>
            <person name="Dutilh B.E."/>
            <person name="Sinninghe Damste J.S."/>
        </authorList>
    </citation>
    <scope>NUCLEOTIDE SEQUENCE [LARGE SCALE GENOMIC DNA]</scope>
    <source>
        <strain evidence="10">NIOZ-UU36</strain>
    </source>
</reference>
<organism evidence="10 11">
    <name type="scientific">Candidatus Desulfolinea nitratireducens</name>
    <dbReference type="NCBI Taxonomy" id="2841698"/>
    <lineage>
        <taxon>Bacteria</taxon>
        <taxon>Bacillati</taxon>
        <taxon>Chloroflexota</taxon>
        <taxon>Anaerolineae</taxon>
        <taxon>Anaerolineales</taxon>
        <taxon>Anaerolineales incertae sedis</taxon>
        <taxon>Candidatus Desulfolinea</taxon>
    </lineage>
</organism>
<dbReference type="GO" id="GO:0055085">
    <property type="term" value="P:transmembrane transport"/>
    <property type="evidence" value="ECO:0007669"/>
    <property type="project" value="InterPro"/>
</dbReference>
<evidence type="ECO:0000256" key="6">
    <source>
        <dbReference type="ARBA" id="ARBA00022989"/>
    </source>
</evidence>
<evidence type="ECO:0000313" key="10">
    <source>
        <dbReference type="EMBL" id="MBC8335036.1"/>
    </source>
</evidence>
<feature type="transmembrane region" description="Helical" evidence="8">
    <location>
        <begin position="387"/>
        <end position="407"/>
    </location>
</feature>
<evidence type="ECO:0000256" key="7">
    <source>
        <dbReference type="ARBA" id="ARBA00023136"/>
    </source>
</evidence>
<feature type="transmembrane region" description="Helical" evidence="8">
    <location>
        <begin position="451"/>
        <end position="469"/>
    </location>
</feature>
<feature type="transmembrane region" description="Helical" evidence="8">
    <location>
        <begin position="79"/>
        <end position="103"/>
    </location>
</feature>
<keyword evidence="2 8" id="KW-0813">Transport</keyword>
<feature type="transmembrane region" description="Helical" evidence="8">
    <location>
        <begin position="552"/>
        <end position="573"/>
    </location>
</feature>
<keyword evidence="4" id="KW-0997">Cell inner membrane</keyword>
<dbReference type="EMBL" id="JACNJN010000087">
    <property type="protein sequence ID" value="MBC8335036.1"/>
    <property type="molecule type" value="Genomic_DNA"/>
</dbReference>
<comment type="caution">
    <text evidence="10">The sequence shown here is derived from an EMBL/GenBank/DDBJ whole genome shotgun (WGS) entry which is preliminary data.</text>
</comment>
<evidence type="ECO:0000256" key="8">
    <source>
        <dbReference type="RuleBase" id="RU363032"/>
    </source>
</evidence>
<evidence type="ECO:0000256" key="5">
    <source>
        <dbReference type="ARBA" id="ARBA00022692"/>
    </source>
</evidence>
<sequence length="584" mass="64584">MSTRKVAKSAEKKKVFSSRSSHLSVPFRYRDSILRWAPALLFISIFFFYPLTKILGLGVNSSVFLSPESLQIALDSLGFTLYQAVLSMLLTLLVGLPAAYLFARYDFRGKALLRALTAVPFMLPTVVVAAGFNALLGPRGWLNLSLMNLLDLDSPPINILYTLGAILLAHVFYNTTIVIRVVGNALSRLDPRLIEASRLLGADPWRAFWRITFPLLRPSILAAALLVFLFDFTSFGVILLLGGPKFSTLEVEIYIQTLQMLNLPVAALLSIIQLLCTLTFSILYSRMLAQTSTQVAQQDTESRLRRSKNKRERIFIFTMITILFALFVLPMLALPLRSVSRLEADRGDRADLQTSLTSDYYNELFINRRGSRFYVPPIEAALNSLEYAGITVALSLLMGFPVASALAKPNRMDRFLDPLLMLPLGASAVTLGLGFIIAFSRPPLNLIASPWLVPLAHTIIALPFVIRSLQPALASIPQRYREAAAMLGASSLRTWFTVDFPIVFRAVLAAATFAFTVSLGEFGATSLLARPDFPTIPTAIYRFLSQPGGLNYGQAMAMATILMILTTLSIFLIEKLRLPGRGGW</sequence>
<protein>
    <submittedName>
        <fullName evidence="10">Iron ABC transporter permease</fullName>
    </submittedName>
</protein>
<dbReference type="PROSITE" id="PS50928">
    <property type="entry name" value="ABC_TM1"/>
    <property type="match status" value="2"/>
</dbReference>
<dbReference type="CDD" id="cd06261">
    <property type="entry name" value="TM_PBP2"/>
    <property type="match status" value="2"/>
</dbReference>
<gene>
    <name evidence="10" type="ORF">H8E29_07220</name>
</gene>
<dbReference type="InterPro" id="IPR000515">
    <property type="entry name" value="MetI-like"/>
</dbReference>
<dbReference type="GO" id="GO:0005886">
    <property type="term" value="C:plasma membrane"/>
    <property type="evidence" value="ECO:0007669"/>
    <property type="project" value="UniProtKB-SubCell"/>
</dbReference>
<dbReference type="PANTHER" id="PTHR43357">
    <property type="entry name" value="INNER MEMBRANE ABC TRANSPORTER PERMEASE PROTEIN YDCV"/>
    <property type="match status" value="1"/>
</dbReference>
<keyword evidence="7 8" id="KW-0472">Membrane</keyword>
<dbReference type="Pfam" id="PF00528">
    <property type="entry name" value="BPD_transp_1"/>
    <property type="match status" value="2"/>
</dbReference>
<proteinExistence type="inferred from homology"/>
<accession>A0A8J6TED4</accession>
<keyword evidence="5 8" id="KW-0812">Transmembrane</keyword>
<feature type="transmembrane region" description="Helical" evidence="8">
    <location>
        <begin position="115"/>
        <end position="137"/>
    </location>
</feature>
<feature type="transmembrane region" description="Helical" evidence="8">
    <location>
        <begin position="419"/>
        <end position="439"/>
    </location>
</feature>
<feature type="transmembrane region" description="Helical" evidence="8">
    <location>
        <begin position="36"/>
        <end position="59"/>
    </location>
</feature>
<name>A0A8J6TED4_9CHLR</name>
<feature type="transmembrane region" description="Helical" evidence="8">
    <location>
        <begin position="220"/>
        <end position="241"/>
    </location>
</feature>
<evidence type="ECO:0000256" key="3">
    <source>
        <dbReference type="ARBA" id="ARBA00022475"/>
    </source>
</evidence>
<dbReference type="Proteomes" id="UP000614469">
    <property type="component" value="Unassembled WGS sequence"/>
</dbReference>
<evidence type="ECO:0000259" key="9">
    <source>
        <dbReference type="PROSITE" id="PS50928"/>
    </source>
</evidence>
<feature type="domain" description="ABC transmembrane type-1" evidence="9">
    <location>
        <begin position="77"/>
        <end position="284"/>
    </location>
</feature>